<evidence type="ECO:0000313" key="13">
    <source>
        <dbReference type="EMBL" id="MFD1372445.1"/>
    </source>
</evidence>
<keyword evidence="7" id="KW-0067">ATP-binding</keyword>
<dbReference type="InterPro" id="IPR055558">
    <property type="entry name" value="DUF7134"/>
</dbReference>
<keyword evidence="9" id="KW-0472">Membrane</keyword>
<evidence type="ECO:0000259" key="10">
    <source>
        <dbReference type="Pfam" id="PF02518"/>
    </source>
</evidence>
<dbReference type="Pfam" id="PF07730">
    <property type="entry name" value="HisKA_3"/>
    <property type="match status" value="1"/>
</dbReference>
<dbReference type="InterPro" id="IPR036890">
    <property type="entry name" value="HATPase_C_sf"/>
</dbReference>
<dbReference type="EMBL" id="JBHTMK010000055">
    <property type="protein sequence ID" value="MFD1372445.1"/>
    <property type="molecule type" value="Genomic_DNA"/>
</dbReference>
<dbReference type="PROSITE" id="PS51257">
    <property type="entry name" value="PROKAR_LIPOPROTEIN"/>
    <property type="match status" value="1"/>
</dbReference>
<dbReference type="GO" id="GO:0016301">
    <property type="term" value="F:kinase activity"/>
    <property type="evidence" value="ECO:0007669"/>
    <property type="project" value="UniProtKB-KW"/>
</dbReference>
<dbReference type="EC" id="2.7.13.3" evidence="2"/>
<evidence type="ECO:0000256" key="2">
    <source>
        <dbReference type="ARBA" id="ARBA00012438"/>
    </source>
</evidence>
<gene>
    <name evidence="13" type="ORF">ACFQ5G_44575</name>
</gene>
<evidence type="ECO:0000256" key="9">
    <source>
        <dbReference type="SAM" id="Phobius"/>
    </source>
</evidence>
<sequence>MSPSALRSAARRHPRQADAGIAVLVALACGLVLSGRTGATLEPTDTLDWISVVLLPVPLIWRRRAPVLVFAAATGLFIVSQAMGAQSPAALAVTLTALHAVARYRPARFAWLAAVITVLPGFGNRIEDGPAWGAFAAVSAVTVTAVLVGVNQRTRAAYLLALEDRAQRLEQDRDQRARLAVADERARVAREMHDVVAHHLAVMVALSDGAAVTATDAPQRAADVMGQVSATGRQALGEMRRLVGVLRGTARSEPGSRVPQPGLGDIDALVERVEAAGVRVSLHREGTPGEWGPGTGLAVYRIVQEALTNTLKHAGPHAEAEVWLRYRPDTVEVTVVDDGAGRTARPARVGDRHGLAGMAERATAYGGRVEAGPRDGPGWRVHTSLEVPS</sequence>
<evidence type="ECO:0000256" key="7">
    <source>
        <dbReference type="ARBA" id="ARBA00022840"/>
    </source>
</evidence>
<dbReference type="Pfam" id="PF02518">
    <property type="entry name" value="HATPase_c"/>
    <property type="match status" value="1"/>
</dbReference>
<reference evidence="14" key="1">
    <citation type="journal article" date="2019" name="Int. J. Syst. Evol. Microbiol.">
        <title>The Global Catalogue of Microorganisms (GCM) 10K type strain sequencing project: providing services to taxonomists for standard genome sequencing and annotation.</title>
        <authorList>
            <consortium name="The Broad Institute Genomics Platform"/>
            <consortium name="The Broad Institute Genome Sequencing Center for Infectious Disease"/>
            <person name="Wu L."/>
            <person name="Ma J."/>
        </authorList>
    </citation>
    <scope>NUCLEOTIDE SEQUENCE [LARGE SCALE GENOMIC DNA]</scope>
    <source>
        <strain evidence="14">CCM 7526</strain>
    </source>
</reference>
<keyword evidence="8" id="KW-0902">Two-component regulatory system</keyword>
<dbReference type="InterPro" id="IPR050482">
    <property type="entry name" value="Sensor_HK_TwoCompSys"/>
</dbReference>
<feature type="domain" description="DUF7134" evidence="12">
    <location>
        <begin position="8"/>
        <end position="149"/>
    </location>
</feature>
<evidence type="ECO:0000256" key="5">
    <source>
        <dbReference type="ARBA" id="ARBA00022741"/>
    </source>
</evidence>
<feature type="transmembrane region" description="Helical" evidence="9">
    <location>
        <begin position="65"/>
        <end position="85"/>
    </location>
</feature>
<feature type="domain" description="Histidine kinase/HSP90-like ATPase" evidence="10">
    <location>
        <begin position="297"/>
        <end position="386"/>
    </location>
</feature>
<dbReference type="Pfam" id="PF23539">
    <property type="entry name" value="DUF7134"/>
    <property type="match status" value="1"/>
</dbReference>
<keyword evidence="14" id="KW-1185">Reference proteome</keyword>
<keyword evidence="9" id="KW-0812">Transmembrane</keyword>
<keyword evidence="4" id="KW-0808">Transferase</keyword>
<dbReference type="Gene3D" id="3.30.565.10">
    <property type="entry name" value="Histidine kinase-like ATPase, C-terminal domain"/>
    <property type="match status" value="1"/>
</dbReference>
<dbReference type="PANTHER" id="PTHR24421">
    <property type="entry name" value="NITRATE/NITRITE SENSOR PROTEIN NARX-RELATED"/>
    <property type="match status" value="1"/>
</dbReference>
<protein>
    <recommendedName>
        <fullName evidence="2">histidine kinase</fullName>
        <ecNumber evidence="2">2.7.13.3</ecNumber>
    </recommendedName>
</protein>
<keyword evidence="5" id="KW-0547">Nucleotide-binding</keyword>
<dbReference type="SUPFAM" id="SSF55874">
    <property type="entry name" value="ATPase domain of HSP90 chaperone/DNA topoisomerase II/histidine kinase"/>
    <property type="match status" value="1"/>
</dbReference>
<comment type="catalytic activity">
    <reaction evidence="1">
        <text>ATP + protein L-histidine = ADP + protein N-phospho-L-histidine.</text>
        <dbReference type="EC" id="2.7.13.3"/>
    </reaction>
</comment>
<keyword evidence="9" id="KW-1133">Transmembrane helix</keyword>
<dbReference type="Proteomes" id="UP001597183">
    <property type="component" value="Unassembled WGS sequence"/>
</dbReference>
<dbReference type="RefSeq" id="WP_317796124.1">
    <property type="nucleotide sequence ID" value="NZ_AP028461.1"/>
</dbReference>
<evidence type="ECO:0000256" key="6">
    <source>
        <dbReference type="ARBA" id="ARBA00022777"/>
    </source>
</evidence>
<dbReference type="CDD" id="cd16917">
    <property type="entry name" value="HATPase_UhpB-NarQ-NarX-like"/>
    <property type="match status" value="1"/>
</dbReference>
<evidence type="ECO:0000313" key="14">
    <source>
        <dbReference type="Proteomes" id="UP001597183"/>
    </source>
</evidence>
<accession>A0ABW4AP51</accession>
<dbReference type="InterPro" id="IPR011712">
    <property type="entry name" value="Sig_transdc_His_kin_sub3_dim/P"/>
</dbReference>
<name>A0ABW4AP51_9ACTN</name>
<evidence type="ECO:0000259" key="11">
    <source>
        <dbReference type="Pfam" id="PF07730"/>
    </source>
</evidence>
<dbReference type="PANTHER" id="PTHR24421:SF10">
    <property type="entry name" value="NITRATE_NITRITE SENSOR PROTEIN NARQ"/>
    <property type="match status" value="1"/>
</dbReference>
<feature type="transmembrane region" description="Helical" evidence="9">
    <location>
        <begin position="106"/>
        <end position="123"/>
    </location>
</feature>
<evidence type="ECO:0000256" key="4">
    <source>
        <dbReference type="ARBA" id="ARBA00022679"/>
    </source>
</evidence>
<comment type="caution">
    <text evidence="13">The sequence shown here is derived from an EMBL/GenBank/DDBJ whole genome shotgun (WGS) entry which is preliminary data.</text>
</comment>
<evidence type="ECO:0000256" key="3">
    <source>
        <dbReference type="ARBA" id="ARBA00022553"/>
    </source>
</evidence>
<evidence type="ECO:0000256" key="8">
    <source>
        <dbReference type="ARBA" id="ARBA00023012"/>
    </source>
</evidence>
<evidence type="ECO:0000256" key="1">
    <source>
        <dbReference type="ARBA" id="ARBA00000085"/>
    </source>
</evidence>
<organism evidence="13 14">
    <name type="scientific">Actinoplanes sichuanensis</name>
    <dbReference type="NCBI Taxonomy" id="512349"/>
    <lineage>
        <taxon>Bacteria</taxon>
        <taxon>Bacillati</taxon>
        <taxon>Actinomycetota</taxon>
        <taxon>Actinomycetes</taxon>
        <taxon>Micromonosporales</taxon>
        <taxon>Micromonosporaceae</taxon>
        <taxon>Actinoplanes</taxon>
    </lineage>
</organism>
<dbReference type="Gene3D" id="1.20.5.1930">
    <property type="match status" value="1"/>
</dbReference>
<evidence type="ECO:0000259" key="12">
    <source>
        <dbReference type="Pfam" id="PF23539"/>
    </source>
</evidence>
<keyword evidence="3" id="KW-0597">Phosphoprotein</keyword>
<feature type="transmembrane region" description="Helical" evidence="9">
    <location>
        <begin position="129"/>
        <end position="150"/>
    </location>
</feature>
<proteinExistence type="predicted"/>
<dbReference type="InterPro" id="IPR003594">
    <property type="entry name" value="HATPase_dom"/>
</dbReference>
<feature type="domain" description="Signal transduction histidine kinase subgroup 3 dimerisation and phosphoacceptor" evidence="11">
    <location>
        <begin position="184"/>
        <end position="249"/>
    </location>
</feature>
<keyword evidence="6 13" id="KW-0418">Kinase</keyword>